<dbReference type="InParanoid" id="A0A7N2MUA5"/>
<dbReference type="Gramene" id="QL10p064156:mrna">
    <property type="protein sequence ID" value="QL10p064156:mrna"/>
    <property type="gene ID" value="QL10p064156"/>
</dbReference>
<sequence>MYDEDEKVLEGLQPHPNLKSLTIEWYLGKKFPSWVGLSSLYHNLIEINLRYCRECEEVPTLGQLPYLRVLEITGMGKVRCIGRLIQLRDLPDSLHTYVSLQKLVVEDCPKLRSLPSVQSIIRCGIEDPPSGLQCVEYLENGDCRLPSTSSIHPSLQKLKLREPLHSLLDQIQYFIALKILWIEGFHEIGALLKWLGNLSSLQKLYFVDCKNLVHLPTKEAMRRLTQLKMLEIYHCPNLEDNELSKIDHVPFVNIKDSG</sequence>
<keyword evidence="1" id="KW-0433">Leucine-rich repeat</keyword>
<dbReference type="InterPro" id="IPR032675">
    <property type="entry name" value="LRR_dom_sf"/>
</dbReference>
<dbReference type="Proteomes" id="UP000594261">
    <property type="component" value="Chromosome 10"/>
</dbReference>
<protein>
    <recommendedName>
        <fullName evidence="3">R13L1/DRL21-like LRR repeat region domain-containing protein</fullName>
    </recommendedName>
</protein>
<dbReference type="EnsemblPlants" id="QL10p064156:mrna">
    <property type="protein sequence ID" value="QL10p064156:mrna"/>
    <property type="gene ID" value="QL10p064156"/>
</dbReference>
<dbReference type="Gene3D" id="3.80.10.10">
    <property type="entry name" value="Ribonuclease Inhibitor"/>
    <property type="match status" value="2"/>
</dbReference>
<accession>A0A7N2MUA5</accession>
<evidence type="ECO:0000259" key="3">
    <source>
        <dbReference type="Pfam" id="PF25019"/>
    </source>
</evidence>
<evidence type="ECO:0000313" key="5">
    <source>
        <dbReference type="Proteomes" id="UP000594261"/>
    </source>
</evidence>
<dbReference type="GO" id="GO:0006952">
    <property type="term" value="P:defense response"/>
    <property type="evidence" value="ECO:0007669"/>
    <property type="project" value="UniProtKB-KW"/>
</dbReference>
<dbReference type="PANTHER" id="PTHR36766">
    <property type="entry name" value="PLANT BROAD-SPECTRUM MILDEW RESISTANCE PROTEIN RPW8"/>
    <property type="match status" value="1"/>
</dbReference>
<evidence type="ECO:0000313" key="4">
    <source>
        <dbReference type="EnsemblPlants" id="QL10p064156:mrna"/>
    </source>
</evidence>
<dbReference type="Pfam" id="PF25019">
    <property type="entry name" value="LRR_R13L1-DRL21"/>
    <property type="match status" value="1"/>
</dbReference>
<dbReference type="SUPFAM" id="SSF52047">
    <property type="entry name" value="RNI-like"/>
    <property type="match status" value="1"/>
</dbReference>
<name>A0A7N2MUA5_QUELO</name>
<dbReference type="EMBL" id="LRBV02000010">
    <property type="status" value="NOT_ANNOTATED_CDS"/>
    <property type="molecule type" value="Genomic_DNA"/>
</dbReference>
<evidence type="ECO:0000256" key="1">
    <source>
        <dbReference type="ARBA" id="ARBA00022614"/>
    </source>
</evidence>
<organism evidence="4 5">
    <name type="scientific">Quercus lobata</name>
    <name type="common">Valley oak</name>
    <dbReference type="NCBI Taxonomy" id="97700"/>
    <lineage>
        <taxon>Eukaryota</taxon>
        <taxon>Viridiplantae</taxon>
        <taxon>Streptophyta</taxon>
        <taxon>Embryophyta</taxon>
        <taxon>Tracheophyta</taxon>
        <taxon>Spermatophyta</taxon>
        <taxon>Magnoliopsida</taxon>
        <taxon>eudicotyledons</taxon>
        <taxon>Gunneridae</taxon>
        <taxon>Pentapetalae</taxon>
        <taxon>rosids</taxon>
        <taxon>fabids</taxon>
        <taxon>Fagales</taxon>
        <taxon>Fagaceae</taxon>
        <taxon>Quercus</taxon>
    </lineage>
</organism>
<feature type="domain" description="R13L1/DRL21-like LRR repeat region" evidence="3">
    <location>
        <begin position="3"/>
        <end position="75"/>
    </location>
</feature>
<proteinExistence type="predicted"/>
<dbReference type="AlphaFoldDB" id="A0A7N2MUA5"/>
<keyword evidence="2" id="KW-0611">Plant defense</keyword>
<reference evidence="4" key="2">
    <citation type="submission" date="2021-01" db="UniProtKB">
        <authorList>
            <consortium name="EnsemblPlants"/>
        </authorList>
    </citation>
    <scope>IDENTIFICATION</scope>
</reference>
<keyword evidence="5" id="KW-1185">Reference proteome</keyword>
<dbReference type="PANTHER" id="PTHR36766:SF70">
    <property type="entry name" value="DISEASE RESISTANCE PROTEIN RGA4"/>
    <property type="match status" value="1"/>
</dbReference>
<reference evidence="4 5" key="1">
    <citation type="journal article" date="2016" name="G3 (Bethesda)">
        <title>First Draft Assembly and Annotation of the Genome of a California Endemic Oak Quercus lobata Nee (Fagaceae).</title>
        <authorList>
            <person name="Sork V.L."/>
            <person name="Fitz-Gibbon S.T."/>
            <person name="Puiu D."/>
            <person name="Crepeau M."/>
            <person name="Gugger P.F."/>
            <person name="Sherman R."/>
            <person name="Stevens K."/>
            <person name="Langley C.H."/>
            <person name="Pellegrini M."/>
            <person name="Salzberg S.L."/>
        </authorList>
    </citation>
    <scope>NUCLEOTIDE SEQUENCE [LARGE SCALE GENOMIC DNA]</scope>
    <source>
        <strain evidence="4 5">cv. SW786</strain>
    </source>
</reference>
<evidence type="ECO:0000256" key="2">
    <source>
        <dbReference type="ARBA" id="ARBA00022821"/>
    </source>
</evidence>
<dbReference type="OMA" id="IPEHRID"/>
<dbReference type="InterPro" id="IPR056789">
    <property type="entry name" value="LRR_R13L1-DRL21"/>
</dbReference>